<dbReference type="InterPro" id="IPR033469">
    <property type="entry name" value="CYTH-like_dom_sf"/>
</dbReference>
<protein>
    <submittedName>
        <fullName evidence="2">Adenylate cyclase</fullName>
    </submittedName>
</protein>
<evidence type="ECO:0000313" key="2">
    <source>
        <dbReference type="EMBL" id="GLS83209.1"/>
    </source>
</evidence>
<gene>
    <name evidence="2" type="primary">ygiF</name>
    <name evidence="2" type="ORF">GCM10007894_11860</name>
</gene>
<dbReference type="PANTHER" id="PTHR39569">
    <property type="entry name" value="INORGANIC TRIPHOSPHATASE"/>
    <property type="match status" value="1"/>
</dbReference>
<dbReference type="Proteomes" id="UP001157439">
    <property type="component" value="Unassembled WGS sequence"/>
</dbReference>
<dbReference type="SMART" id="SM01118">
    <property type="entry name" value="CYTH"/>
    <property type="match status" value="1"/>
</dbReference>
<proteinExistence type="predicted"/>
<dbReference type="GO" id="GO:0046872">
    <property type="term" value="F:metal ion binding"/>
    <property type="evidence" value="ECO:0007669"/>
    <property type="project" value="TreeGrafter"/>
</dbReference>
<feature type="domain" description="CYTH" evidence="1">
    <location>
        <begin position="3"/>
        <end position="204"/>
    </location>
</feature>
<dbReference type="InterPro" id="IPR039013">
    <property type="entry name" value="YgiF"/>
</dbReference>
<dbReference type="CDD" id="cd07756">
    <property type="entry name" value="CYTH-like_Pase_CHAD"/>
    <property type="match status" value="1"/>
</dbReference>
<comment type="caution">
    <text evidence="2">The sequence shown here is derived from an EMBL/GenBank/DDBJ whole genome shotgun (WGS) entry which is preliminary data.</text>
</comment>
<dbReference type="EMBL" id="BSPO01000002">
    <property type="protein sequence ID" value="GLS83209.1"/>
    <property type="molecule type" value="Genomic_DNA"/>
</dbReference>
<dbReference type="PROSITE" id="PS51707">
    <property type="entry name" value="CYTH"/>
    <property type="match status" value="1"/>
</dbReference>
<dbReference type="InterPro" id="IPR023577">
    <property type="entry name" value="CYTH_domain"/>
</dbReference>
<dbReference type="GO" id="GO:0050355">
    <property type="term" value="F:inorganic triphosphate phosphatase activity"/>
    <property type="evidence" value="ECO:0007669"/>
    <property type="project" value="InterPro"/>
</dbReference>
<dbReference type="SUPFAM" id="SSF55154">
    <property type="entry name" value="CYTH-like phosphatases"/>
    <property type="match status" value="1"/>
</dbReference>
<reference evidence="2 3" key="1">
    <citation type="journal article" date="2014" name="Int. J. Syst. Evol. Microbiol.">
        <title>Complete genome sequence of Corynebacterium casei LMG S-19264T (=DSM 44701T), isolated from a smear-ripened cheese.</title>
        <authorList>
            <consortium name="US DOE Joint Genome Institute (JGI-PGF)"/>
            <person name="Walter F."/>
            <person name="Albersmeier A."/>
            <person name="Kalinowski J."/>
            <person name="Ruckert C."/>
        </authorList>
    </citation>
    <scope>NUCLEOTIDE SEQUENCE [LARGE SCALE GENOMIC DNA]</scope>
    <source>
        <strain evidence="2 3">NBRC 112785</strain>
    </source>
</reference>
<evidence type="ECO:0000313" key="3">
    <source>
        <dbReference type="Proteomes" id="UP001157439"/>
    </source>
</evidence>
<dbReference type="AlphaFoldDB" id="A0AA37WX98"/>
<accession>A0AA37WX98</accession>
<name>A0AA37WX98_9GAMM</name>
<organism evidence="2 3">
    <name type="scientific">Paraferrimonas haliotis</name>
    <dbReference type="NCBI Taxonomy" id="2013866"/>
    <lineage>
        <taxon>Bacteria</taxon>
        <taxon>Pseudomonadati</taxon>
        <taxon>Pseudomonadota</taxon>
        <taxon>Gammaproteobacteria</taxon>
        <taxon>Alteromonadales</taxon>
        <taxon>Ferrimonadaceae</taxon>
        <taxon>Paraferrimonas</taxon>
    </lineage>
</organism>
<dbReference type="Gene3D" id="2.40.320.10">
    <property type="entry name" value="Hypothetical Protein Pfu-838710-001"/>
    <property type="match status" value="1"/>
</dbReference>
<dbReference type="Pfam" id="PF01928">
    <property type="entry name" value="CYTH"/>
    <property type="match status" value="1"/>
</dbReference>
<evidence type="ECO:0000259" key="1">
    <source>
        <dbReference type="PROSITE" id="PS51707"/>
    </source>
</evidence>
<dbReference type="PANTHER" id="PTHR39569:SF1">
    <property type="entry name" value="INORGANIC TRIPHOSPHATASE"/>
    <property type="match status" value="1"/>
</dbReference>
<sequence length="488" mass="55502">MSQTEVELKLLINKKHRQKLKDQVPQLGVTVDEKVLHLRNTYFDTDALQLRQWHMGLRVRNGEGINEQTIKTAGQVSGGLHSRPEYNVPIAGELPDLAQFDSSIWPKNADIAQLQQQLTPLFNTDFTRHLWRLQVEQQQLEVCLDSGAITCNNTELPISEVELELIDDDPAVLFNCATMLAERVPLRLGQESKAKRGYQLAAQAFDAYLTDLDFIQLSDDLSPAQAFKKLVMAGLERWQQLELMLESYPSPSLWQDLRQTLRMLKLVLTQFQQLDEQARQLFAWFEGQLSFVDKASALTYALDINSKSLRKKLDPEQLNAAMSQALANLQLEQRLAGLLEALQYGQLQLQLLKLASIAQIETDSSDLRQHATRFQADSWQKVQQLMPIDTDLDKDDYLAFAAPLEKSLLVGVSYGELYGHAGRDEFRLPWNDMAKGINELACYQAIREQAQAIGVDIEAWLSRKEASLVFAMEQSRRSALVQTPYWQA</sequence>
<keyword evidence="3" id="KW-1185">Reference proteome</keyword>
<dbReference type="RefSeq" id="WP_095497230.1">
    <property type="nucleotide sequence ID" value="NZ_BSPO01000002.1"/>
</dbReference>